<dbReference type="Gene3D" id="1.25.40.10">
    <property type="entry name" value="Tetratricopeptide repeat domain"/>
    <property type="match status" value="2"/>
</dbReference>
<dbReference type="Pfam" id="PF13432">
    <property type="entry name" value="TPR_16"/>
    <property type="match status" value="1"/>
</dbReference>
<dbReference type="InterPro" id="IPR026270">
    <property type="entry name" value="SRP72"/>
</dbReference>
<feature type="compositionally biased region" description="Low complexity" evidence="9">
    <location>
        <begin position="658"/>
        <end position="696"/>
    </location>
</feature>
<dbReference type="PANTHER" id="PTHR14094:SF9">
    <property type="entry name" value="SIGNAL RECOGNITION PARTICLE SUBUNIT SRP72"/>
    <property type="match status" value="1"/>
</dbReference>
<accession>A0A0C9QVQ8</accession>
<protein>
    <recommendedName>
        <fullName evidence="4">Signal recognition particle subunit SRP72</fullName>
    </recommendedName>
</protein>
<evidence type="ECO:0000256" key="6">
    <source>
        <dbReference type="ARBA" id="ARBA00022824"/>
    </source>
</evidence>
<reference evidence="11" key="1">
    <citation type="submission" date="2015-02" db="EMBL/GenBank/DDBJ databases">
        <title>A transcriptome of Wollemia nobilis - a relic of Gondwana.</title>
        <authorList>
            <person name="Chia J.Y."/>
            <person name="Leong Y.S."/>
            <person name="Abdul Karim S."/>
            <person name="Wan Azmi N."/>
            <person name="Hercus R."/>
            <person name="Croft L."/>
        </authorList>
    </citation>
    <scope>NUCLEOTIDE SEQUENCE</scope>
    <source>
        <strain evidence="11">MaeBrown</strain>
        <tissue evidence="11">Leaf</tissue>
    </source>
</reference>
<dbReference type="GO" id="GO:0005786">
    <property type="term" value="C:signal recognition particle, endoplasmic reticulum targeting"/>
    <property type="evidence" value="ECO:0007669"/>
    <property type="project" value="UniProtKB-KW"/>
</dbReference>
<name>A0A0C9QVQ8_9CONI</name>
<dbReference type="InterPro" id="IPR013699">
    <property type="entry name" value="Signal_recog_part_SRP72_RNA-bd"/>
</dbReference>
<dbReference type="InterPro" id="IPR011990">
    <property type="entry name" value="TPR-like_helical_dom_sf"/>
</dbReference>
<evidence type="ECO:0000256" key="8">
    <source>
        <dbReference type="ARBA" id="ARBA00023274"/>
    </source>
</evidence>
<evidence type="ECO:0000256" key="5">
    <source>
        <dbReference type="ARBA" id="ARBA00022490"/>
    </source>
</evidence>
<dbReference type="AlphaFoldDB" id="A0A0C9QVQ8"/>
<sequence length="704" mass="76549">MAPKAKPKPKTGGPPASASAAPKQQSKAEAEASSVSAEELFSRLDKHIKGSEYKEVIKVADEILGVAPADHDAVLCKLVALIQSDRIDQALALIQSYSHLPIDLNFHKAYCLYRCNRLDEALEALKGLEKNSSVLQLEAQILYRQGAMGLCITSYEKLIQKFKIDSIELKTNIIAAFISGGRSQEVSPLMGTMKVTPSSSFELAYNAACALIDKGNFAEAEELLLLARRIGQEMLIEEEYTDEEIENELAPISVQLAYVKQMLGTSGDGMTTYNNILKQKLADASSIAVATNNLIALKGAKDVFDSLKKFDKLIEKSGGGQGLQLADGLEYKLSARQKEAIYCNRTLLLLYANKLEQAREIVSALLSMFPDGLMPTLLQASLLVRENKFSRAEEILGQFSEKHPKNSTMALLARAQVAAAAGHYQVAVESMGRIPDIQHRLGTVATMVSLKEKAGDIDGAEAIFDASIEWWSNNMGEDQHTLELIMQEAASFKLKHRKVKAASNLFEQLVKSSSPVVRAEALNGLVSATAHTDLAKAEVYEKQLPPLPGLSSVDAIALEKTPGAKPTTSVGKHLRAADAAKTSEVGDDKTKAKLKRKRKRKPRYPKGLDPANPGPPPDPERWLPKRERSSYRPKRKDRRAAQVRGSQGAMVRDKPVDSAANGPSSSKSSQASSNAGKTTNIKSSSEAAKPSTSSSQRSKKKSRR</sequence>
<evidence type="ECO:0000256" key="9">
    <source>
        <dbReference type="SAM" id="MobiDB-lite"/>
    </source>
</evidence>
<evidence type="ECO:0000256" key="1">
    <source>
        <dbReference type="ARBA" id="ARBA00004240"/>
    </source>
</evidence>
<dbReference type="EMBL" id="GCHU01005296">
    <property type="protein sequence ID" value="JAG88845.1"/>
    <property type="molecule type" value="Transcribed_RNA"/>
</dbReference>
<keyword evidence="7" id="KW-0733">Signal recognition particle</keyword>
<feature type="compositionally biased region" description="Basic and acidic residues" evidence="9">
    <location>
        <begin position="618"/>
        <end position="630"/>
    </location>
</feature>
<evidence type="ECO:0000256" key="7">
    <source>
        <dbReference type="ARBA" id="ARBA00023135"/>
    </source>
</evidence>
<evidence type="ECO:0000256" key="2">
    <source>
        <dbReference type="ARBA" id="ARBA00004496"/>
    </source>
</evidence>
<dbReference type="GO" id="GO:0043022">
    <property type="term" value="F:ribosome binding"/>
    <property type="evidence" value="ECO:0007669"/>
    <property type="project" value="TreeGrafter"/>
</dbReference>
<proteinExistence type="inferred from homology"/>
<feature type="region of interest" description="Disordered" evidence="9">
    <location>
        <begin position="1"/>
        <end position="35"/>
    </location>
</feature>
<keyword evidence="5" id="KW-0963">Cytoplasm</keyword>
<evidence type="ECO:0000259" key="10">
    <source>
        <dbReference type="Pfam" id="PF08492"/>
    </source>
</evidence>
<dbReference type="GO" id="GO:0008312">
    <property type="term" value="F:7S RNA binding"/>
    <property type="evidence" value="ECO:0007669"/>
    <property type="project" value="InterPro"/>
</dbReference>
<dbReference type="PANTHER" id="PTHR14094">
    <property type="entry name" value="SIGNAL RECOGNITION PARTICLE 72"/>
    <property type="match status" value="1"/>
</dbReference>
<keyword evidence="8" id="KW-0687">Ribonucleoprotein</keyword>
<organism evidence="11">
    <name type="scientific">Wollemia nobilis</name>
    <dbReference type="NCBI Taxonomy" id="56998"/>
    <lineage>
        <taxon>Eukaryota</taxon>
        <taxon>Viridiplantae</taxon>
        <taxon>Streptophyta</taxon>
        <taxon>Embryophyta</taxon>
        <taxon>Tracheophyta</taxon>
        <taxon>Spermatophyta</taxon>
        <taxon>Pinopsida</taxon>
        <taxon>Pinidae</taxon>
        <taxon>Conifers II</taxon>
        <taxon>Araucariales</taxon>
        <taxon>Araucariaceae</taxon>
        <taxon>Wollemia</taxon>
    </lineage>
</organism>
<keyword evidence="6" id="KW-0256">Endoplasmic reticulum</keyword>
<feature type="compositionally biased region" description="Low complexity" evidence="9">
    <location>
        <begin position="10"/>
        <end position="35"/>
    </location>
</feature>
<dbReference type="FunFam" id="1.25.40.10:FF:003738">
    <property type="entry name" value="Signal recognition particle subunit SRP72"/>
    <property type="match status" value="1"/>
</dbReference>
<comment type="similarity">
    <text evidence="3">Belongs to the SRP72 family.</text>
</comment>
<evidence type="ECO:0000256" key="4">
    <source>
        <dbReference type="ARBA" id="ARBA00018350"/>
    </source>
</evidence>
<feature type="domain" description="Signal recognition particle SRP72 subunit RNA-binding" evidence="10">
    <location>
        <begin position="585"/>
        <end position="633"/>
    </location>
</feature>
<dbReference type="GO" id="GO:0006614">
    <property type="term" value="P:SRP-dependent cotranslational protein targeting to membrane"/>
    <property type="evidence" value="ECO:0007669"/>
    <property type="project" value="InterPro"/>
</dbReference>
<dbReference type="SUPFAM" id="SSF48452">
    <property type="entry name" value="TPR-like"/>
    <property type="match status" value="2"/>
</dbReference>
<evidence type="ECO:0000313" key="11">
    <source>
        <dbReference type="EMBL" id="JAG88845.1"/>
    </source>
</evidence>
<dbReference type="PIRSF" id="PIRSF038922">
    <property type="entry name" value="SRP72"/>
    <property type="match status" value="1"/>
</dbReference>
<evidence type="ECO:0000256" key="3">
    <source>
        <dbReference type="ARBA" id="ARBA00007676"/>
    </source>
</evidence>
<feature type="region of interest" description="Disordered" evidence="9">
    <location>
        <begin position="562"/>
        <end position="704"/>
    </location>
</feature>
<comment type="subcellular location">
    <subcellularLocation>
        <location evidence="2">Cytoplasm</location>
    </subcellularLocation>
    <subcellularLocation>
        <location evidence="1">Endoplasmic reticulum</location>
    </subcellularLocation>
</comment>
<dbReference type="Pfam" id="PF08492">
    <property type="entry name" value="SRP72"/>
    <property type="match status" value="1"/>
</dbReference>
<dbReference type="GO" id="GO:0005783">
    <property type="term" value="C:endoplasmic reticulum"/>
    <property type="evidence" value="ECO:0007669"/>
    <property type="project" value="UniProtKB-SubCell"/>
</dbReference>
<feature type="compositionally biased region" description="Basic residues" evidence="9">
    <location>
        <begin position="592"/>
        <end position="604"/>
    </location>
</feature>